<organism evidence="1">
    <name type="scientific">Geoglobus ahangari</name>
    <dbReference type="NCBI Taxonomy" id="113653"/>
    <lineage>
        <taxon>Archaea</taxon>
        <taxon>Methanobacteriati</taxon>
        <taxon>Methanobacteriota</taxon>
        <taxon>Archaeoglobi</taxon>
        <taxon>Archaeoglobales</taxon>
        <taxon>Archaeoglobaceae</taxon>
        <taxon>Geoglobus</taxon>
    </lineage>
</organism>
<protein>
    <recommendedName>
        <fullName evidence="2">ArsR family transcriptional regulator</fullName>
    </recommendedName>
</protein>
<dbReference type="Pfam" id="PF25212">
    <property type="entry name" value="HVO_A0114"/>
    <property type="match status" value="1"/>
</dbReference>
<evidence type="ECO:0008006" key="2">
    <source>
        <dbReference type="Google" id="ProtNLM"/>
    </source>
</evidence>
<evidence type="ECO:0000313" key="1">
    <source>
        <dbReference type="EMBL" id="HHF48299.1"/>
    </source>
</evidence>
<sequence>MTTHTSRSRRGEIFVTDVSFLTPQKLQLLEAIKKYPKSIRELVKKVGGDVKNVYLDIKELEKAGVVKLKTSGKAKKVELKLTSETKNSALLS</sequence>
<accession>A0A7J3THR2</accession>
<gene>
    <name evidence="1" type="ORF">ENL48_03750</name>
</gene>
<comment type="caution">
    <text evidence="1">The sequence shown here is derived from an EMBL/GenBank/DDBJ whole genome shotgun (WGS) entry which is preliminary data.</text>
</comment>
<dbReference type="AlphaFoldDB" id="A0A7J3THR2"/>
<dbReference type="Gene3D" id="1.10.10.10">
    <property type="entry name" value="Winged helix-like DNA-binding domain superfamily/Winged helix DNA-binding domain"/>
    <property type="match status" value="1"/>
</dbReference>
<name>A0A7J3THR2_9EURY</name>
<dbReference type="EMBL" id="DRUC01000057">
    <property type="protein sequence ID" value="HHF48299.1"/>
    <property type="molecule type" value="Genomic_DNA"/>
</dbReference>
<reference evidence="1" key="1">
    <citation type="journal article" date="2020" name="mSystems">
        <title>Genome- and Community-Level Interaction Insights into Carbon Utilization and Element Cycling Functions of Hydrothermarchaeota in Hydrothermal Sediment.</title>
        <authorList>
            <person name="Zhou Z."/>
            <person name="Liu Y."/>
            <person name="Xu W."/>
            <person name="Pan J."/>
            <person name="Luo Z.H."/>
            <person name="Li M."/>
        </authorList>
    </citation>
    <scope>NUCLEOTIDE SEQUENCE [LARGE SCALE GENOMIC DNA]</scope>
    <source>
        <strain evidence="1">SpSt-10</strain>
    </source>
</reference>
<dbReference type="SUPFAM" id="SSF46785">
    <property type="entry name" value="Winged helix' DNA-binding domain"/>
    <property type="match status" value="1"/>
</dbReference>
<proteinExistence type="predicted"/>
<dbReference type="InterPro" id="IPR036390">
    <property type="entry name" value="WH_DNA-bd_sf"/>
</dbReference>
<dbReference type="InterPro" id="IPR036388">
    <property type="entry name" value="WH-like_DNA-bd_sf"/>
</dbReference>